<dbReference type="AlphaFoldDB" id="A0A2K9MBS9"/>
<protein>
    <submittedName>
        <fullName evidence="2">Uncharacterized protein</fullName>
    </submittedName>
</protein>
<dbReference type="KEGG" id="paru:CYR75_01175"/>
<evidence type="ECO:0000256" key="1">
    <source>
        <dbReference type="SAM" id="MobiDB-lite"/>
    </source>
</evidence>
<organism evidence="2 3">
    <name type="scientific">Paracoccus jeotgali</name>
    <dbReference type="NCBI Taxonomy" id="2065379"/>
    <lineage>
        <taxon>Bacteria</taxon>
        <taxon>Pseudomonadati</taxon>
        <taxon>Pseudomonadota</taxon>
        <taxon>Alphaproteobacteria</taxon>
        <taxon>Rhodobacterales</taxon>
        <taxon>Paracoccaceae</taxon>
        <taxon>Paracoccus</taxon>
    </lineage>
</organism>
<proteinExistence type="predicted"/>
<evidence type="ECO:0000313" key="2">
    <source>
        <dbReference type="EMBL" id="AUM73088.1"/>
    </source>
</evidence>
<keyword evidence="3" id="KW-1185">Reference proteome</keyword>
<name>A0A2K9MBS9_9RHOB</name>
<evidence type="ECO:0000313" key="3">
    <source>
        <dbReference type="Proteomes" id="UP000234882"/>
    </source>
</evidence>
<dbReference type="Proteomes" id="UP000234882">
    <property type="component" value="Chromosome"/>
</dbReference>
<feature type="region of interest" description="Disordered" evidence="1">
    <location>
        <begin position="111"/>
        <end position="133"/>
    </location>
</feature>
<feature type="compositionally biased region" description="Gly residues" evidence="1">
    <location>
        <begin position="56"/>
        <end position="69"/>
    </location>
</feature>
<reference evidence="3" key="1">
    <citation type="submission" date="2017-12" db="EMBL/GenBank/DDBJ databases">
        <title>Genomic analysis of Paracoccus sp. CBA4604.</title>
        <authorList>
            <person name="Roh S.W."/>
            <person name="Kim J.Y."/>
            <person name="Kim J.S."/>
        </authorList>
    </citation>
    <scope>NUCLEOTIDE SEQUENCE [LARGE SCALE GENOMIC DNA]</scope>
    <source>
        <strain evidence="3">CBA4604</strain>
    </source>
</reference>
<feature type="region of interest" description="Disordered" evidence="1">
    <location>
        <begin position="56"/>
        <end position="77"/>
    </location>
</feature>
<gene>
    <name evidence="2" type="ORF">CYR75_01175</name>
</gene>
<accession>A0A2K9MBS9</accession>
<dbReference type="EMBL" id="CP025583">
    <property type="protein sequence ID" value="AUM73088.1"/>
    <property type="molecule type" value="Genomic_DNA"/>
</dbReference>
<sequence length="133" mass="13542">MLSRLAPGRGGVKFTLILVAYRARLGRDVWHVGSLGLVEEWHRGAVGGAACGDAGAGAGAAGGGRGPAGRGDPAAPAARHLAGRCGKADGGAGADQCRDLELPRLPGQRCRMDAADHHRRHAGAAAGDRRRQL</sequence>